<dbReference type="InterPro" id="IPR037923">
    <property type="entry name" value="HTH-like"/>
</dbReference>
<dbReference type="PANTHER" id="PTHR46796">
    <property type="entry name" value="HTH-TYPE TRANSCRIPTIONAL ACTIVATOR RHAS-RELATED"/>
    <property type="match status" value="1"/>
</dbReference>
<sequence length="297" mass="34149">MAQQASSIHALGDITVKAGSVLEMRSISDFELVYFPSGTNTRYQNARGLFLLNTPGFVFTCPGEPHEYRFDPHVPTRHLFIHFESPFFREAMRSQTGAAALPADWKPLEGACLVPTLMKQLLMLVHAKPERWRMRADAILACVIEEWMALGKAADDSGQQLPVPLQLAVDYMEQQLGRQVNIEEIAAKSGWTHEHFTRVFTRTFGISPQQSLIERRLRRAEQLLIREEWTIKRVALEVGFTDEHYFSRMFKRSRGLSATEFRKRFADPKYRHLSVVDDVEGPYPKNRHFVVLDPMSD</sequence>
<dbReference type="GO" id="GO:0003700">
    <property type="term" value="F:DNA-binding transcription factor activity"/>
    <property type="evidence" value="ECO:0007669"/>
    <property type="project" value="InterPro"/>
</dbReference>
<dbReference type="Pfam" id="PF12833">
    <property type="entry name" value="HTH_18"/>
    <property type="match status" value="1"/>
</dbReference>
<reference evidence="6 7" key="1">
    <citation type="submission" date="2020-08" db="EMBL/GenBank/DDBJ databases">
        <title>Genomic Encyclopedia of Type Strains, Phase III (KMG-III): the genomes of soil and plant-associated and newly described type strains.</title>
        <authorList>
            <person name="Whitman W."/>
        </authorList>
    </citation>
    <scope>NUCLEOTIDE SEQUENCE [LARGE SCALE GENOMIC DNA]</scope>
    <source>
        <strain evidence="6 7">CECT 5862</strain>
    </source>
</reference>
<dbReference type="InterPro" id="IPR009057">
    <property type="entry name" value="Homeodomain-like_sf"/>
</dbReference>
<keyword evidence="4" id="KW-0804">Transcription</keyword>
<organism evidence="6 7">
    <name type="scientific">Paenibacillus phyllosphaerae</name>
    <dbReference type="NCBI Taxonomy" id="274593"/>
    <lineage>
        <taxon>Bacteria</taxon>
        <taxon>Bacillati</taxon>
        <taxon>Bacillota</taxon>
        <taxon>Bacilli</taxon>
        <taxon>Bacillales</taxon>
        <taxon>Paenibacillaceae</taxon>
        <taxon>Paenibacillus</taxon>
    </lineage>
</organism>
<keyword evidence="2 6" id="KW-0238">DNA-binding</keyword>
<comment type="caution">
    <text evidence="6">The sequence shown here is derived from an EMBL/GenBank/DDBJ whole genome shotgun (WGS) entry which is preliminary data.</text>
</comment>
<dbReference type="GO" id="GO:0043565">
    <property type="term" value="F:sequence-specific DNA binding"/>
    <property type="evidence" value="ECO:0007669"/>
    <property type="project" value="InterPro"/>
</dbReference>
<keyword evidence="3" id="KW-0010">Activator</keyword>
<dbReference type="Gene3D" id="1.10.10.60">
    <property type="entry name" value="Homeodomain-like"/>
    <property type="match status" value="2"/>
</dbReference>
<keyword evidence="7" id="KW-1185">Reference proteome</keyword>
<dbReference type="Pfam" id="PF02311">
    <property type="entry name" value="AraC_binding"/>
    <property type="match status" value="1"/>
</dbReference>
<evidence type="ECO:0000256" key="1">
    <source>
        <dbReference type="ARBA" id="ARBA00023015"/>
    </source>
</evidence>
<proteinExistence type="predicted"/>
<dbReference type="SUPFAM" id="SSF46689">
    <property type="entry name" value="Homeodomain-like"/>
    <property type="match status" value="2"/>
</dbReference>
<dbReference type="PROSITE" id="PS00041">
    <property type="entry name" value="HTH_ARAC_FAMILY_1"/>
    <property type="match status" value="1"/>
</dbReference>
<protein>
    <submittedName>
        <fullName evidence="6">AraC-like DNA-binding protein</fullName>
    </submittedName>
</protein>
<dbReference type="EMBL" id="JACHXK010000001">
    <property type="protein sequence ID" value="MBB3107996.1"/>
    <property type="molecule type" value="Genomic_DNA"/>
</dbReference>
<dbReference type="PROSITE" id="PS01124">
    <property type="entry name" value="HTH_ARAC_FAMILY_2"/>
    <property type="match status" value="1"/>
</dbReference>
<evidence type="ECO:0000256" key="4">
    <source>
        <dbReference type="ARBA" id="ARBA00023163"/>
    </source>
</evidence>
<evidence type="ECO:0000256" key="3">
    <source>
        <dbReference type="ARBA" id="ARBA00023159"/>
    </source>
</evidence>
<dbReference type="InterPro" id="IPR050204">
    <property type="entry name" value="AraC_XylS_family_regulators"/>
</dbReference>
<feature type="domain" description="HTH araC/xylS-type" evidence="5">
    <location>
        <begin position="166"/>
        <end position="264"/>
    </location>
</feature>
<keyword evidence="1" id="KW-0805">Transcription regulation</keyword>
<dbReference type="SMART" id="SM00342">
    <property type="entry name" value="HTH_ARAC"/>
    <property type="match status" value="1"/>
</dbReference>
<dbReference type="Proteomes" id="UP000570361">
    <property type="component" value="Unassembled WGS sequence"/>
</dbReference>
<dbReference type="PANTHER" id="PTHR46796:SF6">
    <property type="entry name" value="ARAC SUBFAMILY"/>
    <property type="match status" value="1"/>
</dbReference>
<name>A0A7W5FKD2_9BACL</name>
<evidence type="ECO:0000313" key="7">
    <source>
        <dbReference type="Proteomes" id="UP000570361"/>
    </source>
</evidence>
<accession>A0A7W5FKD2</accession>
<evidence type="ECO:0000259" key="5">
    <source>
        <dbReference type="PROSITE" id="PS01124"/>
    </source>
</evidence>
<dbReference type="InterPro" id="IPR018060">
    <property type="entry name" value="HTH_AraC"/>
</dbReference>
<evidence type="ECO:0000313" key="6">
    <source>
        <dbReference type="EMBL" id="MBB3107996.1"/>
    </source>
</evidence>
<dbReference type="InterPro" id="IPR003313">
    <property type="entry name" value="AraC-bd"/>
</dbReference>
<dbReference type="RefSeq" id="WP_183595730.1">
    <property type="nucleotide sequence ID" value="NZ_JACHXK010000001.1"/>
</dbReference>
<dbReference type="AlphaFoldDB" id="A0A7W5FKD2"/>
<dbReference type="SUPFAM" id="SSF51215">
    <property type="entry name" value="Regulatory protein AraC"/>
    <property type="match status" value="1"/>
</dbReference>
<evidence type="ECO:0000256" key="2">
    <source>
        <dbReference type="ARBA" id="ARBA00023125"/>
    </source>
</evidence>
<gene>
    <name evidence="6" type="ORF">FHS18_000024</name>
</gene>
<dbReference type="InterPro" id="IPR018062">
    <property type="entry name" value="HTH_AraC-typ_CS"/>
</dbReference>